<evidence type="ECO:0000313" key="6">
    <source>
        <dbReference type="Proteomes" id="UP000536720"/>
    </source>
</evidence>
<evidence type="ECO:0000256" key="4">
    <source>
        <dbReference type="SAM" id="SignalP"/>
    </source>
</evidence>
<evidence type="ECO:0000256" key="2">
    <source>
        <dbReference type="ARBA" id="ARBA00022448"/>
    </source>
</evidence>
<proteinExistence type="inferred from homology"/>
<keyword evidence="3 4" id="KW-0732">Signal</keyword>
<feature type="non-terminal residue" evidence="5">
    <location>
        <position position="75"/>
    </location>
</feature>
<name>A0A7Y5ZCY2_9PSED</name>
<dbReference type="PANTHER" id="PTHR34596">
    <property type="entry name" value="CHITOPORIN"/>
    <property type="match status" value="1"/>
</dbReference>
<feature type="signal peptide" evidence="4">
    <location>
        <begin position="1"/>
        <end position="19"/>
    </location>
</feature>
<reference evidence="5 6" key="1">
    <citation type="journal article" date="2020" name="Front. Plant Sci.">
        <title>Isolation of Rhizosphere Bacteria That Improve Quality and Water Stress Tolerance in Greenhouse Ornamentals.</title>
        <authorList>
            <person name="Nordstedt N.P."/>
            <person name="Jones M.L."/>
        </authorList>
    </citation>
    <scope>NUCLEOTIDE SEQUENCE [LARGE SCALE GENOMIC DNA]</scope>
    <source>
        <strain evidence="5 6">C7D2</strain>
    </source>
</reference>
<dbReference type="AlphaFoldDB" id="A0A7Y5ZCY2"/>
<dbReference type="GO" id="GO:0016020">
    <property type="term" value="C:membrane"/>
    <property type="evidence" value="ECO:0007669"/>
    <property type="project" value="InterPro"/>
</dbReference>
<gene>
    <name evidence="5" type="ORF">HNO91_27280</name>
</gene>
<evidence type="ECO:0000313" key="5">
    <source>
        <dbReference type="EMBL" id="NUT90141.1"/>
    </source>
</evidence>
<protein>
    <submittedName>
        <fullName evidence="5">Outer membrane porin, OprD family</fullName>
    </submittedName>
</protein>
<evidence type="ECO:0000256" key="3">
    <source>
        <dbReference type="ARBA" id="ARBA00022729"/>
    </source>
</evidence>
<feature type="chain" id="PRO_5030845714" evidence="4">
    <location>
        <begin position="20"/>
        <end position="75"/>
    </location>
</feature>
<dbReference type="Proteomes" id="UP000536720">
    <property type="component" value="Unassembled WGS sequence"/>
</dbReference>
<organism evidence="5 6">
    <name type="scientific">Pseudomonas corrugata</name>
    <dbReference type="NCBI Taxonomy" id="47879"/>
    <lineage>
        <taxon>Bacteria</taxon>
        <taxon>Pseudomonadati</taxon>
        <taxon>Pseudomonadota</taxon>
        <taxon>Gammaproteobacteria</taxon>
        <taxon>Pseudomonadales</taxon>
        <taxon>Pseudomonadaceae</taxon>
        <taxon>Pseudomonas</taxon>
    </lineage>
</organism>
<comment type="similarity">
    <text evidence="1">Belongs to the outer membrane porin (Opr) (TC 1.B.25) family.</text>
</comment>
<dbReference type="Pfam" id="PF03573">
    <property type="entry name" value="OprD"/>
    <property type="match status" value="1"/>
</dbReference>
<comment type="caution">
    <text evidence="5">The sequence shown here is derived from an EMBL/GenBank/DDBJ whole genome shotgun (WGS) entry which is preliminary data.</text>
</comment>
<dbReference type="Gene3D" id="2.40.160.10">
    <property type="entry name" value="Porin"/>
    <property type="match status" value="1"/>
</dbReference>
<dbReference type="EMBL" id="JABFMR010000051">
    <property type="protein sequence ID" value="NUT90141.1"/>
    <property type="molecule type" value="Genomic_DNA"/>
</dbReference>
<dbReference type="InterPro" id="IPR023614">
    <property type="entry name" value="Porin_dom_sf"/>
</dbReference>
<dbReference type="GO" id="GO:0015288">
    <property type="term" value="F:porin activity"/>
    <property type="evidence" value="ECO:0007669"/>
    <property type="project" value="TreeGrafter"/>
</dbReference>
<accession>A0A7Y5ZCY2</accession>
<sequence>MLLLGCSGLAAFLPTAVHAEGFVDDAKATLTLRNAYFNRNFINSNNAQGKAEEWTQNFILDAKSGFTQGPVGFGM</sequence>
<keyword evidence="2" id="KW-0813">Transport</keyword>
<dbReference type="RefSeq" id="WP_175364194.1">
    <property type="nucleotide sequence ID" value="NZ_JABFMO010000014.1"/>
</dbReference>
<dbReference type="PANTHER" id="PTHR34596:SF2">
    <property type="entry name" value="CHITOPORIN"/>
    <property type="match status" value="1"/>
</dbReference>
<dbReference type="InterPro" id="IPR005318">
    <property type="entry name" value="OM_porin_bac"/>
</dbReference>
<evidence type="ECO:0000256" key="1">
    <source>
        <dbReference type="ARBA" id="ARBA00009075"/>
    </source>
</evidence>